<evidence type="ECO:0000259" key="4">
    <source>
        <dbReference type="PROSITE" id="PS50887"/>
    </source>
</evidence>
<organism evidence="5 6">
    <name type="scientific">Candidatus Competibacter denitrificans Run_A_D11</name>
    <dbReference type="NCBI Taxonomy" id="1400863"/>
    <lineage>
        <taxon>Bacteria</taxon>
        <taxon>Pseudomonadati</taxon>
        <taxon>Pseudomonadota</taxon>
        <taxon>Gammaproteobacteria</taxon>
        <taxon>Candidatus Competibacteraceae</taxon>
        <taxon>Candidatus Competibacter</taxon>
    </lineage>
</organism>
<dbReference type="SMART" id="SM00091">
    <property type="entry name" value="PAS"/>
    <property type="match status" value="2"/>
</dbReference>
<keyword evidence="5" id="KW-0808">Transferase</keyword>
<dbReference type="AlphaFoldDB" id="W6MBT6"/>
<protein>
    <submittedName>
        <fullName evidence="5">Diguanylate cyclase</fullName>
        <ecNumber evidence="5">2.7.7.65</ecNumber>
    </submittedName>
</protein>
<dbReference type="InterPro" id="IPR000014">
    <property type="entry name" value="PAS"/>
</dbReference>
<comment type="cofactor">
    <cofactor evidence="1">
        <name>Mg(2+)</name>
        <dbReference type="ChEBI" id="CHEBI:18420"/>
    </cofactor>
</comment>
<dbReference type="InterPro" id="IPR029787">
    <property type="entry name" value="Nucleotide_cyclase"/>
</dbReference>
<dbReference type="InterPro" id="IPR001610">
    <property type="entry name" value="PAC"/>
</dbReference>
<dbReference type="InterPro" id="IPR052163">
    <property type="entry name" value="DGC-Regulatory_Protein"/>
</dbReference>
<dbReference type="InterPro" id="IPR043128">
    <property type="entry name" value="Rev_trsase/Diguanyl_cyclase"/>
</dbReference>
<evidence type="ECO:0000256" key="1">
    <source>
        <dbReference type="ARBA" id="ARBA00001946"/>
    </source>
</evidence>
<dbReference type="PROSITE" id="PS50113">
    <property type="entry name" value="PAC"/>
    <property type="match status" value="1"/>
</dbReference>
<feature type="domain" description="PAS" evidence="2">
    <location>
        <begin position="301"/>
        <end position="350"/>
    </location>
</feature>
<dbReference type="PROSITE" id="PS50112">
    <property type="entry name" value="PAS"/>
    <property type="match status" value="2"/>
</dbReference>
<evidence type="ECO:0000259" key="2">
    <source>
        <dbReference type="PROSITE" id="PS50112"/>
    </source>
</evidence>
<dbReference type="CDD" id="cd00130">
    <property type="entry name" value="PAS"/>
    <property type="match status" value="2"/>
</dbReference>
<dbReference type="PROSITE" id="PS50887">
    <property type="entry name" value="GGDEF"/>
    <property type="match status" value="1"/>
</dbReference>
<dbReference type="SUPFAM" id="SSF55785">
    <property type="entry name" value="PYP-like sensor domain (PAS domain)"/>
    <property type="match status" value="2"/>
</dbReference>
<dbReference type="EMBL" id="CBTJ020000111">
    <property type="protein sequence ID" value="CDI04504.1"/>
    <property type="molecule type" value="Genomic_DNA"/>
</dbReference>
<keyword evidence="6" id="KW-1185">Reference proteome</keyword>
<dbReference type="InterPro" id="IPR000160">
    <property type="entry name" value="GGDEF_dom"/>
</dbReference>
<dbReference type="SUPFAM" id="SSF55073">
    <property type="entry name" value="Nucleotide cyclase"/>
    <property type="match status" value="1"/>
</dbReference>
<dbReference type="FunFam" id="3.30.70.270:FF:000001">
    <property type="entry name" value="Diguanylate cyclase domain protein"/>
    <property type="match status" value="1"/>
</dbReference>
<feature type="domain" description="PAC" evidence="3">
    <location>
        <begin position="377"/>
        <end position="429"/>
    </location>
</feature>
<dbReference type="Gene3D" id="3.30.70.270">
    <property type="match status" value="1"/>
</dbReference>
<evidence type="ECO:0000313" key="5">
    <source>
        <dbReference type="EMBL" id="CDI04504.1"/>
    </source>
</evidence>
<evidence type="ECO:0000313" key="6">
    <source>
        <dbReference type="Proteomes" id="UP000035760"/>
    </source>
</evidence>
<dbReference type="CDD" id="cd01949">
    <property type="entry name" value="GGDEF"/>
    <property type="match status" value="1"/>
</dbReference>
<accession>W6MBT6</accession>
<dbReference type="InterPro" id="IPR000700">
    <property type="entry name" value="PAS-assoc_C"/>
</dbReference>
<evidence type="ECO:0000259" key="3">
    <source>
        <dbReference type="PROSITE" id="PS50113"/>
    </source>
</evidence>
<dbReference type="InterPro" id="IPR013655">
    <property type="entry name" value="PAS_fold_3"/>
</dbReference>
<dbReference type="RefSeq" id="WP_053085442.1">
    <property type="nucleotide sequence ID" value="NZ_CBTJ020000111.1"/>
</dbReference>
<dbReference type="Pfam" id="PF00990">
    <property type="entry name" value="GGDEF"/>
    <property type="match status" value="1"/>
</dbReference>
<comment type="caution">
    <text evidence="5">The sequence shown here is derived from an EMBL/GenBank/DDBJ whole genome shotgun (WGS) entry which is preliminary data.</text>
</comment>
<proteinExistence type="predicted"/>
<dbReference type="STRING" id="1400863.BN873_980105"/>
<dbReference type="SMART" id="SM00086">
    <property type="entry name" value="PAC"/>
    <property type="match status" value="2"/>
</dbReference>
<dbReference type="PANTHER" id="PTHR46663">
    <property type="entry name" value="DIGUANYLATE CYCLASE DGCT-RELATED"/>
    <property type="match status" value="1"/>
</dbReference>
<dbReference type="NCBIfam" id="TIGR00229">
    <property type="entry name" value="sensory_box"/>
    <property type="match status" value="2"/>
</dbReference>
<gene>
    <name evidence="5" type="ORF">BN873_980105</name>
</gene>
<name>W6MBT6_9GAMM</name>
<feature type="domain" description="GGDEF" evidence="4">
    <location>
        <begin position="461"/>
        <end position="594"/>
    </location>
</feature>
<dbReference type="GO" id="GO:0052621">
    <property type="term" value="F:diguanylate cyclase activity"/>
    <property type="evidence" value="ECO:0007669"/>
    <property type="project" value="UniProtKB-EC"/>
</dbReference>
<dbReference type="Proteomes" id="UP000035760">
    <property type="component" value="Unassembled WGS sequence"/>
</dbReference>
<feature type="domain" description="PAS" evidence="2">
    <location>
        <begin position="188"/>
        <end position="258"/>
    </location>
</feature>
<reference evidence="5" key="1">
    <citation type="submission" date="2013-07" db="EMBL/GenBank/DDBJ databases">
        <authorList>
            <person name="McIlroy S."/>
        </authorList>
    </citation>
    <scope>NUCLEOTIDE SEQUENCE [LARGE SCALE GENOMIC DNA]</scope>
    <source>
        <strain evidence="5">Run_A_D11</strain>
    </source>
</reference>
<keyword evidence="5" id="KW-0548">Nucleotidyltransferase</keyword>
<dbReference type="EC" id="2.7.7.65" evidence="5"/>
<dbReference type="InterPro" id="IPR035965">
    <property type="entry name" value="PAS-like_dom_sf"/>
</dbReference>
<dbReference type="Pfam" id="PF13426">
    <property type="entry name" value="PAS_9"/>
    <property type="match status" value="1"/>
</dbReference>
<sequence length="602" mass="67944">MNATPTELVNLQTERLQSRVRHLAEEKAYLQLIMRLIEQLNPRPGLPDMIRNMLHSIMEALGGTDIKLWYWIEHEVRHASFLGESGFVAEINDPLAVQVVSQRVFIERRGTPGQTLLRDGGTPDSWTWCFPLLVEPDLIGVIKLENIYLSSRPLRNYLPIFFSHAALLLSNEIRNYLRQRAQAALREKTEELNNYFNGALDLFCIADTDGYFHKLNPAWEEILGYQVADLEGKRFLDLVHPEDLAATLGTLATLAAQQPVLNFVNRYRHRNGAWRWIEWRSQAKGPLIFAAARDITEKKFAEDALRLAASVFANSQEGIVITDNTNRILDVNAAFCRITGYAREEALGRNPKLLGSGRQDAAFYETMWHAIREKGAWRGEIWDRRKSGEIYPEMLSIAAVPNEKGTIEHYVGTFFDISHIKAHEAELERIAHYDTLTGLPNRRLLADRLQQQLAHARRSGHSLAICYLDLDGFKPVNDRLGHEAGDQLLIEIGQRLKSALRVGDTVARLGGDEFVLLLCDLALEEECVPVLERVLAAIAMPLYLQGQQVAVSASIGVTLFPRDDANPDFLMRHADHAMYQAKGAGKGRFHLFGPTDSEPAES</sequence>
<dbReference type="NCBIfam" id="TIGR00254">
    <property type="entry name" value="GGDEF"/>
    <property type="match status" value="1"/>
</dbReference>
<dbReference type="PANTHER" id="PTHR46663:SF3">
    <property type="entry name" value="SLL0267 PROTEIN"/>
    <property type="match status" value="1"/>
</dbReference>
<dbReference type="Gene3D" id="3.30.450.20">
    <property type="entry name" value="PAS domain"/>
    <property type="match status" value="2"/>
</dbReference>
<dbReference type="SMART" id="SM00267">
    <property type="entry name" value="GGDEF"/>
    <property type="match status" value="1"/>
</dbReference>
<reference evidence="5" key="2">
    <citation type="submission" date="2014-03" db="EMBL/GenBank/DDBJ databases">
        <title>Candidatus Competibacter-lineage genomes retrieved from metagenomes reveal functional metabolic diversity.</title>
        <authorList>
            <person name="McIlroy S.J."/>
            <person name="Albertsen M."/>
            <person name="Andresen E.K."/>
            <person name="Saunders A.M."/>
            <person name="Kristiansen R."/>
            <person name="Stokholm-Bjerregaard M."/>
            <person name="Nielsen K.L."/>
            <person name="Nielsen P.H."/>
        </authorList>
    </citation>
    <scope>NUCLEOTIDE SEQUENCE</scope>
    <source>
        <strain evidence="5">Run_A_D11</strain>
    </source>
</reference>
<dbReference type="Pfam" id="PF08447">
    <property type="entry name" value="PAS_3"/>
    <property type="match status" value="1"/>
</dbReference>